<keyword evidence="6 8" id="KW-1133">Transmembrane helix</keyword>
<comment type="caution">
    <text evidence="9">The sequence shown here is derived from an EMBL/GenBank/DDBJ whole genome shotgun (WGS) entry which is preliminary data.</text>
</comment>
<evidence type="ECO:0000256" key="5">
    <source>
        <dbReference type="ARBA" id="ARBA00022692"/>
    </source>
</evidence>
<dbReference type="AlphaFoldDB" id="A0A1F4ZVA5"/>
<feature type="transmembrane region" description="Helical" evidence="8">
    <location>
        <begin position="324"/>
        <end position="341"/>
    </location>
</feature>
<feature type="transmembrane region" description="Helical" evidence="8">
    <location>
        <begin position="347"/>
        <end position="365"/>
    </location>
</feature>
<feature type="transmembrane region" description="Helical" evidence="8">
    <location>
        <begin position="27"/>
        <end position="46"/>
    </location>
</feature>
<feature type="transmembrane region" description="Helical" evidence="8">
    <location>
        <begin position="123"/>
        <end position="151"/>
    </location>
</feature>
<evidence type="ECO:0000256" key="3">
    <source>
        <dbReference type="ARBA" id="ARBA00022676"/>
    </source>
</evidence>
<feature type="transmembrane region" description="Helical" evidence="8">
    <location>
        <begin position="58"/>
        <end position="79"/>
    </location>
</feature>
<dbReference type="Proteomes" id="UP000176424">
    <property type="component" value="Unassembled WGS sequence"/>
</dbReference>
<keyword evidence="3" id="KW-0328">Glycosyltransferase</keyword>
<dbReference type="PANTHER" id="PTHR33908:SF11">
    <property type="entry name" value="MEMBRANE PROTEIN"/>
    <property type="match status" value="1"/>
</dbReference>
<feature type="transmembrane region" description="Helical" evidence="8">
    <location>
        <begin position="206"/>
        <end position="235"/>
    </location>
</feature>
<evidence type="ECO:0008006" key="11">
    <source>
        <dbReference type="Google" id="ProtNLM"/>
    </source>
</evidence>
<dbReference type="PANTHER" id="PTHR33908">
    <property type="entry name" value="MANNOSYLTRANSFERASE YKCB-RELATED"/>
    <property type="match status" value="1"/>
</dbReference>
<evidence type="ECO:0000256" key="6">
    <source>
        <dbReference type="ARBA" id="ARBA00022989"/>
    </source>
</evidence>
<protein>
    <recommendedName>
        <fullName evidence="11">Glycosyltransferase RgtA/B/C/D-like domain-containing protein</fullName>
    </recommendedName>
</protein>
<evidence type="ECO:0000256" key="1">
    <source>
        <dbReference type="ARBA" id="ARBA00004651"/>
    </source>
</evidence>
<sequence>MFALAVLIGIYSYGIFALGVLGILTSANISAFTLSWVVITAIYFHNKLNFRLPKTDRITKLLILILGIQCLINLIGALGPELGFDALWYHLTLPKIWLTRQVIDFIPGPVFKYSVMPKLTETLYAAGLFAGGAIIPKLIHYGFGLMSLIVTYKLARKFLSVKYSLLSVLILTSNLVFAWQSTTAYVDLTRTFFESLALLLFIKDKYTASAITLGLAVSSKLIALASLPIYILLLIFSKKSVQEITKYVLLTFLIPLPWFIFAYISTGNPFYPVFSDILGPHQISLNLLDFWTLFTKNADPLSPIYIITAPLVLLINFKKQSRGVQLIFLYSLLSLLAWFITPRTGGGRFILPYLPALSVTTALVIKNLKDQPLHKFIVGLILFIAFTSLVYRLFANYKFLPVLLGTQTTSDFLSDHLNFDFGDYYDTDNFIGSRISHSDPVLVSGINNLFYLPSENFYHDSEKTDLSYKYLLQRSPDSQLLIDKSWKLIHENPKTQTKIFEKI</sequence>
<evidence type="ECO:0000313" key="10">
    <source>
        <dbReference type="Proteomes" id="UP000176424"/>
    </source>
</evidence>
<evidence type="ECO:0000256" key="4">
    <source>
        <dbReference type="ARBA" id="ARBA00022679"/>
    </source>
</evidence>
<evidence type="ECO:0000256" key="8">
    <source>
        <dbReference type="SAM" id="Phobius"/>
    </source>
</evidence>
<feature type="transmembrane region" description="Helical" evidence="8">
    <location>
        <begin position="300"/>
        <end position="317"/>
    </location>
</feature>
<keyword evidence="7 8" id="KW-0472">Membrane</keyword>
<evidence type="ECO:0000256" key="2">
    <source>
        <dbReference type="ARBA" id="ARBA00022475"/>
    </source>
</evidence>
<organism evidence="9 10">
    <name type="scientific">Candidatus Amesbacteria bacterium RIFOXYB1_FULL_44_23</name>
    <dbReference type="NCBI Taxonomy" id="1797263"/>
    <lineage>
        <taxon>Bacteria</taxon>
        <taxon>Candidatus Amesiibacteriota</taxon>
    </lineage>
</organism>
<dbReference type="GO" id="GO:0016763">
    <property type="term" value="F:pentosyltransferase activity"/>
    <property type="evidence" value="ECO:0007669"/>
    <property type="project" value="TreeGrafter"/>
</dbReference>
<reference evidence="9 10" key="1">
    <citation type="journal article" date="2016" name="Nat. Commun.">
        <title>Thousands of microbial genomes shed light on interconnected biogeochemical processes in an aquifer system.</title>
        <authorList>
            <person name="Anantharaman K."/>
            <person name="Brown C.T."/>
            <person name="Hug L.A."/>
            <person name="Sharon I."/>
            <person name="Castelle C.J."/>
            <person name="Probst A.J."/>
            <person name="Thomas B.C."/>
            <person name="Singh A."/>
            <person name="Wilkins M.J."/>
            <person name="Karaoz U."/>
            <person name="Brodie E.L."/>
            <person name="Williams K.H."/>
            <person name="Hubbard S.S."/>
            <person name="Banfield J.F."/>
        </authorList>
    </citation>
    <scope>NUCLEOTIDE SEQUENCE [LARGE SCALE GENOMIC DNA]</scope>
</reference>
<evidence type="ECO:0000256" key="7">
    <source>
        <dbReference type="ARBA" id="ARBA00023136"/>
    </source>
</evidence>
<dbReference type="GO" id="GO:0005886">
    <property type="term" value="C:plasma membrane"/>
    <property type="evidence" value="ECO:0007669"/>
    <property type="project" value="UniProtKB-SubCell"/>
</dbReference>
<keyword evidence="4" id="KW-0808">Transferase</keyword>
<gene>
    <name evidence="9" type="ORF">A2397_05435</name>
</gene>
<feature type="transmembrane region" description="Helical" evidence="8">
    <location>
        <begin position="163"/>
        <end position="186"/>
    </location>
</feature>
<dbReference type="GO" id="GO:0009103">
    <property type="term" value="P:lipopolysaccharide biosynthetic process"/>
    <property type="evidence" value="ECO:0007669"/>
    <property type="project" value="UniProtKB-ARBA"/>
</dbReference>
<keyword evidence="2" id="KW-1003">Cell membrane</keyword>
<proteinExistence type="predicted"/>
<name>A0A1F4ZVA5_9BACT</name>
<dbReference type="EMBL" id="MEXR01000008">
    <property type="protein sequence ID" value="OGD10359.1"/>
    <property type="molecule type" value="Genomic_DNA"/>
</dbReference>
<keyword evidence="5 8" id="KW-0812">Transmembrane</keyword>
<dbReference type="InterPro" id="IPR050297">
    <property type="entry name" value="LipidA_mod_glycosyltrf_83"/>
</dbReference>
<dbReference type="STRING" id="1797263.A2397_05435"/>
<comment type="subcellular location">
    <subcellularLocation>
        <location evidence="1">Cell membrane</location>
        <topology evidence="1">Multi-pass membrane protein</topology>
    </subcellularLocation>
</comment>
<accession>A0A1F4ZVA5</accession>
<feature type="transmembrane region" description="Helical" evidence="8">
    <location>
        <begin position="247"/>
        <end position="265"/>
    </location>
</feature>
<evidence type="ECO:0000313" key="9">
    <source>
        <dbReference type="EMBL" id="OGD10359.1"/>
    </source>
</evidence>
<feature type="transmembrane region" description="Helical" evidence="8">
    <location>
        <begin position="377"/>
        <end position="394"/>
    </location>
</feature>